<feature type="binding site" evidence="2">
    <location>
        <position position="313"/>
    </location>
    <ligand>
        <name>substrate</name>
    </ligand>
</feature>
<dbReference type="Gene3D" id="3.90.650.10">
    <property type="entry name" value="PurM-like C-terminal domain"/>
    <property type="match status" value="1"/>
</dbReference>
<sequence>MSDEAAFIELLKGVATGVGARGLLDDAALFVPPAGRVLVLTHDMLVEGVHYLPGDPPEDVAWKLVAVNLSDLAGKGARPEGVLLGYTLSGDRGWDARFVAGLAEVCDVYAVPLLGGDTVAGRGARTLGLTAIGSVAPGGAPSRTGARPGDGLWVTGTIGDAGLGLEIARGAMAGSAELLAAYRRPRAQVAAGQALVPFVRASADVSDGVLIDAGRIAAASGCAVAITLDALPLSDALIAAAGGDTLDVRIAAATAGDDYQLLMAVPPDAAAEMQARAAAIGVRIGRIGAFSAGSGLSLTYQGAAVPVPGRTGYQHGATEKDLAP</sequence>
<comment type="similarity">
    <text evidence="2">Belongs to the thiamine-monophosphate kinase family.</text>
</comment>
<feature type="binding site" evidence="2">
    <location>
        <begin position="116"/>
        <end position="117"/>
    </location>
    <ligand>
        <name>ATP</name>
        <dbReference type="ChEBI" id="CHEBI:30616"/>
    </ligand>
</feature>
<dbReference type="InterPro" id="IPR016188">
    <property type="entry name" value="PurM-like_N"/>
</dbReference>
<comment type="pathway">
    <text evidence="2">Cofactor biosynthesis; thiamine diphosphate biosynthesis; thiamine diphosphate from thiamine phosphate: step 1/1.</text>
</comment>
<keyword evidence="2 5" id="KW-0418">Kinase</keyword>
<evidence type="ECO:0000256" key="1">
    <source>
        <dbReference type="ARBA" id="ARBA00022977"/>
    </source>
</evidence>
<feature type="binding site" evidence="2">
    <location>
        <position position="117"/>
    </location>
    <ligand>
        <name>Mg(2+)</name>
        <dbReference type="ChEBI" id="CHEBI:18420"/>
        <label>1</label>
    </ligand>
</feature>
<feature type="binding site" evidence="2">
    <location>
        <position position="26"/>
    </location>
    <ligand>
        <name>Mg(2+)</name>
        <dbReference type="ChEBI" id="CHEBI:18420"/>
        <label>4</label>
    </ligand>
</feature>
<keyword evidence="2 5" id="KW-0808">Transferase</keyword>
<dbReference type="InterPro" id="IPR036921">
    <property type="entry name" value="PurM-like_N_sf"/>
</dbReference>
<name>A0A7W9BSB2_9SPHN</name>
<dbReference type="GO" id="GO:0009030">
    <property type="term" value="F:thiamine-phosphate kinase activity"/>
    <property type="evidence" value="ECO:0007669"/>
    <property type="project" value="UniProtKB-UniRule"/>
</dbReference>
<dbReference type="Proteomes" id="UP000546701">
    <property type="component" value="Unassembled WGS sequence"/>
</dbReference>
<reference evidence="5 6" key="1">
    <citation type="submission" date="2020-08" db="EMBL/GenBank/DDBJ databases">
        <title>Genomic Encyclopedia of Type Strains, Phase IV (KMG-IV): sequencing the most valuable type-strain genomes for metagenomic binning, comparative biology and taxonomic classification.</title>
        <authorList>
            <person name="Goeker M."/>
        </authorList>
    </citation>
    <scope>NUCLEOTIDE SEQUENCE [LARGE SCALE GENOMIC DNA]</scope>
    <source>
        <strain evidence="5 6">DSM 103336</strain>
    </source>
</reference>
<keyword evidence="1 2" id="KW-0784">Thiamine biosynthesis</keyword>
<feature type="binding site" evidence="2">
    <location>
        <position position="71"/>
    </location>
    <ligand>
        <name>Mg(2+)</name>
        <dbReference type="ChEBI" id="CHEBI:18420"/>
        <label>4</label>
    </ligand>
</feature>
<evidence type="ECO:0000256" key="2">
    <source>
        <dbReference type="HAMAP-Rule" id="MF_02128"/>
    </source>
</evidence>
<feature type="binding site" evidence="2">
    <location>
        <position position="43"/>
    </location>
    <ligand>
        <name>Mg(2+)</name>
        <dbReference type="ChEBI" id="CHEBI:18420"/>
        <label>1</label>
    </ligand>
</feature>
<dbReference type="InterPro" id="IPR036676">
    <property type="entry name" value="PurM-like_C_sf"/>
</dbReference>
<dbReference type="RefSeq" id="WP_157174787.1">
    <property type="nucleotide sequence ID" value="NZ_BMJP01000002.1"/>
</dbReference>
<dbReference type="EC" id="2.7.4.16" evidence="2"/>
<comment type="function">
    <text evidence="2">Catalyzes the ATP-dependent phosphorylation of thiamine-monophosphate (TMP) to form thiamine-pyrophosphate (TPP), the active form of vitamin B1.</text>
</comment>
<accession>A0A7W9BSB2</accession>
<feature type="binding site" evidence="2">
    <location>
        <position position="50"/>
    </location>
    <ligand>
        <name>substrate</name>
    </ligand>
</feature>
<dbReference type="AlphaFoldDB" id="A0A7W9BSB2"/>
<feature type="binding site" evidence="2">
    <location>
        <position position="207"/>
    </location>
    <ligand>
        <name>Mg(2+)</name>
        <dbReference type="ChEBI" id="CHEBI:18420"/>
        <label>5</label>
    </ligand>
</feature>
<feature type="binding site" evidence="2">
    <location>
        <position position="43"/>
    </location>
    <ligand>
        <name>Mg(2+)</name>
        <dbReference type="ChEBI" id="CHEBI:18420"/>
        <label>2</label>
    </ligand>
</feature>
<dbReference type="Pfam" id="PF00586">
    <property type="entry name" value="AIRS"/>
    <property type="match status" value="1"/>
</dbReference>
<dbReference type="SUPFAM" id="SSF55326">
    <property type="entry name" value="PurM N-terminal domain-like"/>
    <property type="match status" value="1"/>
</dbReference>
<protein>
    <recommendedName>
        <fullName evidence="2">Thiamine-monophosphate kinase</fullName>
        <shortName evidence="2">TMP kinase</shortName>
        <shortName evidence="2">Thiamine-phosphate kinase</shortName>
        <ecNumber evidence="2">2.7.4.16</ecNumber>
    </recommendedName>
</protein>
<keyword evidence="2" id="KW-0460">Magnesium</keyword>
<keyword evidence="2" id="KW-0479">Metal-binding</keyword>
<feature type="binding site" evidence="2">
    <location>
        <position position="71"/>
    </location>
    <ligand>
        <name>Mg(2+)</name>
        <dbReference type="ChEBI" id="CHEBI:18420"/>
        <label>2</label>
    </ligand>
</feature>
<keyword evidence="6" id="KW-1185">Reference proteome</keyword>
<keyword evidence="2" id="KW-0547">Nucleotide-binding</keyword>
<feature type="binding site" evidence="2">
    <location>
        <position position="26"/>
    </location>
    <ligand>
        <name>Mg(2+)</name>
        <dbReference type="ChEBI" id="CHEBI:18420"/>
        <label>3</label>
    </ligand>
</feature>
<keyword evidence="2" id="KW-0067">ATP-binding</keyword>
<organism evidence="5 6">
    <name type="scientific">Sphingomonas prati</name>
    <dbReference type="NCBI Taxonomy" id="1843237"/>
    <lineage>
        <taxon>Bacteria</taxon>
        <taxon>Pseudomonadati</taxon>
        <taxon>Pseudomonadota</taxon>
        <taxon>Alphaproteobacteria</taxon>
        <taxon>Sphingomonadales</taxon>
        <taxon>Sphingomonadaceae</taxon>
        <taxon>Sphingomonas</taxon>
    </lineage>
</organism>
<dbReference type="GO" id="GO:0009228">
    <property type="term" value="P:thiamine biosynthetic process"/>
    <property type="evidence" value="ECO:0007669"/>
    <property type="project" value="UniProtKB-KW"/>
</dbReference>
<dbReference type="GO" id="GO:0000287">
    <property type="term" value="F:magnesium ion binding"/>
    <property type="evidence" value="ECO:0007669"/>
    <property type="project" value="UniProtKB-UniRule"/>
</dbReference>
<dbReference type="UniPathway" id="UPA00060">
    <property type="reaction ID" value="UER00142"/>
</dbReference>
<feature type="domain" description="PurM-like N-terminal" evidence="3">
    <location>
        <begin position="25"/>
        <end position="135"/>
    </location>
</feature>
<feature type="binding site" evidence="2">
    <location>
        <position position="41"/>
    </location>
    <ligand>
        <name>Mg(2+)</name>
        <dbReference type="ChEBI" id="CHEBI:18420"/>
        <label>4</label>
    </ligand>
</feature>
<feature type="binding site" evidence="2">
    <location>
        <position position="143"/>
    </location>
    <ligand>
        <name>ATP</name>
        <dbReference type="ChEBI" id="CHEBI:30616"/>
    </ligand>
</feature>
<evidence type="ECO:0000313" key="5">
    <source>
        <dbReference type="EMBL" id="MBB5729195.1"/>
    </source>
</evidence>
<evidence type="ECO:0000313" key="6">
    <source>
        <dbReference type="Proteomes" id="UP000546701"/>
    </source>
</evidence>
<dbReference type="GO" id="GO:0009229">
    <property type="term" value="P:thiamine diphosphate biosynthetic process"/>
    <property type="evidence" value="ECO:0007669"/>
    <property type="project" value="UniProtKB-UniRule"/>
</dbReference>
<dbReference type="HAMAP" id="MF_02128">
    <property type="entry name" value="TMP_kinase"/>
    <property type="match status" value="1"/>
</dbReference>
<dbReference type="NCBIfam" id="TIGR01379">
    <property type="entry name" value="thiL"/>
    <property type="match status" value="1"/>
</dbReference>
<evidence type="ECO:0000259" key="4">
    <source>
        <dbReference type="Pfam" id="PF02769"/>
    </source>
</evidence>
<dbReference type="InterPro" id="IPR006283">
    <property type="entry name" value="ThiL-like"/>
</dbReference>
<feature type="binding site" evidence="2">
    <location>
        <position position="206"/>
    </location>
    <ligand>
        <name>ATP</name>
        <dbReference type="ChEBI" id="CHEBI:30616"/>
    </ligand>
</feature>
<dbReference type="Gene3D" id="3.30.1330.10">
    <property type="entry name" value="PurM-like, N-terminal domain"/>
    <property type="match status" value="1"/>
</dbReference>
<dbReference type="InterPro" id="IPR010918">
    <property type="entry name" value="PurM-like_C_dom"/>
</dbReference>
<dbReference type="PANTHER" id="PTHR30270">
    <property type="entry name" value="THIAMINE-MONOPHOSPHATE KINASE"/>
    <property type="match status" value="1"/>
</dbReference>
<dbReference type="PANTHER" id="PTHR30270:SF0">
    <property type="entry name" value="THIAMINE-MONOPHOSPHATE KINASE"/>
    <property type="match status" value="1"/>
</dbReference>
<comment type="caution">
    <text evidence="5">The sequence shown here is derived from an EMBL/GenBank/DDBJ whole genome shotgun (WGS) entry which is preliminary data.</text>
</comment>
<comment type="caution">
    <text evidence="2">Lacks conserved residue(s) required for the propagation of feature annotation.</text>
</comment>
<dbReference type="OrthoDB" id="9802811at2"/>
<dbReference type="CDD" id="cd02194">
    <property type="entry name" value="ThiL"/>
    <property type="match status" value="1"/>
</dbReference>
<feature type="binding site" evidence="2">
    <location>
        <position position="71"/>
    </location>
    <ligand>
        <name>Mg(2+)</name>
        <dbReference type="ChEBI" id="CHEBI:18420"/>
        <label>3</label>
    </ligand>
</feature>
<evidence type="ECO:0000259" key="3">
    <source>
        <dbReference type="Pfam" id="PF00586"/>
    </source>
</evidence>
<feature type="binding site" evidence="2">
    <location>
        <position position="257"/>
    </location>
    <ligand>
        <name>substrate</name>
    </ligand>
</feature>
<dbReference type="PIRSF" id="PIRSF005303">
    <property type="entry name" value="Thiam_monoph_kin"/>
    <property type="match status" value="1"/>
</dbReference>
<dbReference type="EMBL" id="JACIJR010000003">
    <property type="protein sequence ID" value="MBB5729195.1"/>
    <property type="molecule type" value="Genomic_DNA"/>
</dbReference>
<feature type="binding site" evidence="2">
    <location>
        <position position="204"/>
    </location>
    <ligand>
        <name>Mg(2+)</name>
        <dbReference type="ChEBI" id="CHEBI:18420"/>
        <label>3</label>
    </ligand>
</feature>
<comment type="miscellaneous">
    <text evidence="2">Reaction mechanism of ThiL seems to utilize a direct, inline transfer of the gamma-phosphate of ATP to TMP rather than a phosphorylated enzyme intermediate.</text>
</comment>
<dbReference type="GO" id="GO:0005524">
    <property type="term" value="F:ATP binding"/>
    <property type="evidence" value="ECO:0007669"/>
    <property type="project" value="UniProtKB-UniRule"/>
</dbReference>
<dbReference type="Pfam" id="PF02769">
    <property type="entry name" value="AIRS_C"/>
    <property type="match status" value="1"/>
</dbReference>
<gene>
    <name evidence="2" type="primary">thiL</name>
    <name evidence="5" type="ORF">FHS99_001673</name>
</gene>
<comment type="catalytic activity">
    <reaction evidence="2">
        <text>thiamine phosphate + ATP = thiamine diphosphate + ADP</text>
        <dbReference type="Rhea" id="RHEA:15913"/>
        <dbReference type="ChEBI" id="CHEBI:30616"/>
        <dbReference type="ChEBI" id="CHEBI:37575"/>
        <dbReference type="ChEBI" id="CHEBI:58937"/>
        <dbReference type="ChEBI" id="CHEBI:456216"/>
        <dbReference type="EC" id="2.7.4.16"/>
    </reaction>
</comment>
<proteinExistence type="inferred from homology"/>
<dbReference type="SUPFAM" id="SSF56042">
    <property type="entry name" value="PurM C-terminal domain-like"/>
    <property type="match status" value="1"/>
</dbReference>
<feature type="domain" description="PurM-like C-terminal" evidence="4">
    <location>
        <begin position="147"/>
        <end position="300"/>
    </location>
</feature>